<keyword evidence="3" id="KW-1185">Reference proteome</keyword>
<dbReference type="EMBL" id="VSRR010005636">
    <property type="protein sequence ID" value="MPC42981.1"/>
    <property type="molecule type" value="Genomic_DNA"/>
</dbReference>
<organism evidence="2 3">
    <name type="scientific">Portunus trituberculatus</name>
    <name type="common">Swimming crab</name>
    <name type="synonym">Neptunus trituberculatus</name>
    <dbReference type="NCBI Taxonomy" id="210409"/>
    <lineage>
        <taxon>Eukaryota</taxon>
        <taxon>Metazoa</taxon>
        <taxon>Ecdysozoa</taxon>
        <taxon>Arthropoda</taxon>
        <taxon>Crustacea</taxon>
        <taxon>Multicrustacea</taxon>
        <taxon>Malacostraca</taxon>
        <taxon>Eumalacostraca</taxon>
        <taxon>Eucarida</taxon>
        <taxon>Decapoda</taxon>
        <taxon>Pleocyemata</taxon>
        <taxon>Brachyura</taxon>
        <taxon>Eubrachyura</taxon>
        <taxon>Portunoidea</taxon>
        <taxon>Portunidae</taxon>
        <taxon>Portuninae</taxon>
        <taxon>Portunus</taxon>
    </lineage>
</organism>
<evidence type="ECO:0000256" key="1">
    <source>
        <dbReference type="SAM" id="MobiDB-lite"/>
    </source>
</evidence>
<evidence type="ECO:0000313" key="2">
    <source>
        <dbReference type="EMBL" id="MPC42981.1"/>
    </source>
</evidence>
<protein>
    <submittedName>
        <fullName evidence="2">Uncharacterized protein</fullName>
    </submittedName>
</protein>
<feature type="region of interest" description="Disordered" evidence="1">
    <location>
        <begin position="16"/>
        <end position="41"/>
    </location>
</feature>
<gene>
    <name evidence="2" type="ORF">E2C01_036615</name>
</gene>
<evidence type="ECO:0000313" key="3">
    <source>
        <dbReference type="Proteomes" id="UP000324222"/>
    </source>
</evidence>
<accession>A0A5B7F753</accession>
<dbReference type="Proteomes" id="UP000324222">
    <property type="component" value="Unassembled WGS sequence"/>
</dbReference>
<dbReference type="AlphaFoldDB" id="A0A5B7F753"/>
<comment type="caution">
    <text evidence="2">The sequence shown here is derived from an EMBL/GenBank/DDBJ whole genome shotgun (WGS) entry which is preliminary data.</text>
</comment>
<reference evidence="2 3" key="1">
    <citation type="submission" date="2019-05" db="EMBL/GenBank/DDBJ databases">
        <title>Another draft genome of Portunus trituberculatus and its Hox gene families provides insights of decapod evolution.</title>
        <authorList>
            <person name="Jeong J.-H."/>
            <person name="Song I."/>
            <person name="Kim S."/>
            <person name="Choi T."/>
            <person name="Kim D."/>
            <person name="Ryu S."/>
            <person name="Kim W."/>
        </authorList>
    </citation>
    <scope>NUCLEOTIDE SEQUENCE [LARGE SCALE GENOMIC DNA]</scope>
    <source>
        <tissue evidence="2">Muscle</tissue>
    </source>
</reference>
<proteinExistence type="predicted"/>
<sequence length="103" mass="11682">MCLVVEGDVRRCNATSADIKQDDQQIPPKNNKLPRSSFALGDDAELSRAGTREYQLSGPPRLADLDHCIVRTLGRPPHLHTYRYSRLTMLWFVPPLLDSRILP</sequence>
<name>A0A5B7F753_PORTR</name>